<keyword evidence="10" id="KW-1185">Reference proteome</keyword>
<dbReference type="Proteomes" id="UP000041254">
    <property type="component" value="Unassembled WGS sequence"/>
</dbReference>
<dbReference type="Pfam" id="PF00628">
    <property type="entry name" value="PHD"/>
    <property type="match status" value="2"/>
</dbReference>
<keyword evidence="3" id="KW-0862">Zinc</keyword>
<dbReference type="InterPro" id="IPR019786">
    <property type="entry name" value="Zinc_finger_PHD-type_CS"/>
</dbReference>
<name>A0A0G4FRI0_VITBC</name>
<dbReference type="InterPro" id="IPR031724">
    <property type="entry name" value="EELM2"/>
</dbReference>
<dbReference type="InterPro" id="IPR000949">
    <property type="entry name" value="ELM2_dom"/>
</dbReference>
<dbReference type="STRING" id="1169540.A0A0G4FRI0"/>
<evidence type="ECO:0000313" key="9">
    <source>
        <dbReference type="EMBL" id="CEM16875.1"/>
    </source>
</evidence>
<evidence type="ECO:0000256" key="5">
    <source>
        <dbReference type="PROSITE-ProRule" id="PRU00146"/>
    </source>
</evidence>
<evidence type="ECO:0000256" key="4">
    <source>
        <dbReference type="ARBA" id="ARBA00023242"/>
    </source>
</evidence>
<dbReference type="PANTHER" id="PTHR46386:SF1">
    <property type="entry name" value="NUCLEAR BODY PROTEIN SP140-LIKE PROTEIN"/>
    <property type="match status" value="1"/>
</dbReference>
<feature type="domain" description="ELM2" evidence="8">
    <location>
        <begin position="379"/>
        <end position="534"/>
    </location>
</feature>
<dbReference type="Gene3D" id="3.30.40.10">
    <property type="entry name" value="Zinc/RING finger domain, C3HC4 (zinc finger)"/>
    <property type="match status" value="2"/>
</dbReference>
<feature type="compositionally biased region" description="Polar residues" evidence="6">
    <location>
        <begin position="1"/>
        <end position="14"/>
    </location>
</feature>
<feature type="domain" description="PHD-type" evidence="7">
    <location>
        <begin position="275"/>
        <end position="322"/>
    </location>
</feature>
<organism evidence="9 10">
    <name type="scientific">Vitrella brassicaformis (strain CCMP3155)</name>
    <dbReference type="NCBI Taxonomy" id="1169540"/>
    <lineage>
        <taxon>Eukaryota</taxon>
        <taxon>Sar</taxon>
        <taxon>Alveolata</taxon>
        <taxon>Colpodellida</taxon>
        <taxon>Vitrellaceae</taxon>
        <taxon>Vitrella</taxon>
    </lineage>
</organism>
<dbReference type="EMBL" id="CDMY01000486">
    <property type="protein sequence ID" value="CEM16875.1"/>
    <property type="molecule type" value="Genomic_DNA"/>
</dbReference>
<evidence type="ECO:0000259" key="8">
    <source>
        <dbReference type="PROSITE" id="PS51156"/>
    </source>
</evidence>
<dbReference type="VEuPathDB" id="CryptoDB:Vbra_21559"/>
<accession>A0A0G4FRI0</accession>
<dbReference type="InterPro" id="IPR011011">
    <property type="entry name" value="Znf_FYVE_PHD"/>
</dbReference>
<dbReference type="GO" id="GO:0005634">
    <property type="term" value="C:nucleus"/>
    <property type="evidence" value="ECO:0007669"/>
    <property type="project" value="TreeGrafter"/>
</dbReference>
<feature type="compositionally biased region" description="Pro residues" evidence="6">
    <location>
        <begin position="60"/>
        <end position="71"/>
    </location>
</feature>
<gene>
    <name evidence="9" type="ORF">Vbra_21559</name>
</gene>
<dbReference type="PhylomeDB" id="A0A0G4FRI0"/>
<dbReference type="SUPFAM" id="SSF57903">
    <property type="entry name" value="FYVE/PHD zinc finger"/>
    <property type="match status" value="2"/>
</dbReference>
<keyword evidence="2 5" id="KW-0863">Zinc-finger</keyword>
<evidence type="ECO:0000256" key="3">
    <source>
        <dbReference type="ARBA" id="ARBA00022833"/>
    </source>
</evidence>
<feature type="region of interest" description="Disordered" evidence="6">
    <location>
        <begin position="218"/>
        <end position="273"/>
    </location>
</feature>
<evidence type="ECO:0000259" key="7">
    <source>
        <dbReference type="PROSITE" id="PS50016"/>
    </source>
</evidence>
<dbReference type="Pfam" id="PF15863">
    <property type="entry name" value="EELM2"/>
    <property type="match status" value="1"/>
</dbReference>
<dbReference type="GO" id="GO:0008270">
    <property type="term" value="F:zinc ion binding"/>
    <property type="evidence" value="ECO:0007669"/>
    <property type="project" value="UniProtKB-KW"/>
</dbReference>
<dbReference type="PANTHER" id="PTHR46386">
    <property type="entry name" value="NUCLEAR BODY PROTEIN SP140"/>
    <property type="match status" value="1"/>
</dbReference>
<dbReference type="InterPro" id="IPR001965">
    <property type="entry name" value="Znf_PHD"/>
</dbReference>
<evidence type="ECO:0000256" key="1">
    <source>
        <dbReference type="ARBA" id="ARBA00022723"/>
    </source>
</evidence>
<dbReference type="InterPro" id="IPR019787">
    <property type="entry name" value="Znf_PHD-finger"/>
</dbReference>
<evidence type="ECO:0000256" key="2">
    <source>
        <dbReference type="ARBA" id="ARBA00022771"/>
    </source>
</evidence>
<protein>
    <recommendedName>
        <fullName evidence="11">PHD-type domain-containing protein</fullName>
    </recommendedName>
</protein>
<dbReference type="AlphaFoldDB" id="A0A0G4FRI0"/>
<sequence>MMEQPGTDTRQNQEAPLLPSPSSPHPNERSSRPSSRSPSPAANGNGNGEYDGNIANGERPPLPAIPIPPSAPKDSPASPPLASEEEAEAAAGERSPQDNHHQQQQQPRQHHNGVLENEKKRQWSEGVGVGCIVGGSGGGGDRKRAKGKGGKPMVIADHELYRGQHDEVCFKCGKHGTLICCDTCPRAWHNTCSGFRIGEFPPDADPWICPLCDEVRNGRRSRSGSGSPTDRQPWDRRPLVANGRRERPAAAPARRRGNKHMRDDDKAPESDDDHDSVCNLCNLHGELLCCDTCRRAFHISCLKMSSPPPEEVEWSCCYCAGTLDLRGVIREKPGAAGGAGSGGSQNYLAVVEERRKQTPQILDSLRGRRKAKSEGTCRGHIRVGGAYQVPDKNIPEIFLTAGPSGMEVDYQKLAGDRSLCLWSSLQWEQAFAREKKRRQRERRARDTHRRANHHHHMMFYGGMVNGVDDEGGPGEGTDIPFYEGDHHQALSSYLSSAKRNWLLNVPYYDEFALSVLRFAKYDIERALAILIQTPNAFNFDAVCQPPLRPYPNKWHPKDVREHMRQIPPFPPLRERKVRVTADGRELRDRKRVDYARS</sequence>
<dbReference type="InterPro" id="IPR013083">
    <property type="entry name" value="Znf_RING/FYVE/PHD"/>
</dbReference>
<evidence type="ECO:0008006" key="11">
    <source>
        <dbReference type="Google" id="ProtNLM"/>
    </source>
</evidence>
<dbReference type="PROSITE" id="PS01359">
    <property type="entry name" value="ZF_PHD_1"/>
    <property type="match status" value="1"/>
</dbReference>
<keyword evidence="4" id="KW-0539">Nucleus</keyword>
<evidence type="ECO:0000256" key="6">
    <source>
        <dbReference type="SAM" id="MobiDB-lite"/>
    </source>
</evidence>
<feature type="region of interest" description="Disordered" evidence="6">
    <location>
        <begin position="1"/>
        <end position="113"/>
    </location>
</feature>
<dbReference type="InterPro" id="IPR043563">
    <property type="entry name" value="Sp110/Sp140/Sp140L-like"/>
</dbReference>
<dbReference type="SMART" id="SM00249">
    <property type="entry name" value="PHD"/>
    <property type="match status" value="2"/>
</dbReference>
<feature type="compositionally biased region" description="Basic and acidic residues" evidence="6">
    <location>
        <begin position="260"/>
        <end position="269"/>
    </location>
</feature>
<evidence type="ECO:0000313" key="10">
    <source>
        <dbReference type="Proteomes" id="UP000041254"/>
    </source>
</evidence>
<dbReference type="PROSITE" id="PS50016">
    <property type="entry name" value="ZF_PHD_2"/>
    <property type="match status" value="2"/>
</dbReference>
<proteinExistence type="predicted"/>
<feature type="compositionally biased region" description="Basic and acidic residues" evidence="6">
    <location>
        <begin position="232"/>
        <end position="248"/>
    </location>
</feature>
<reference evidence="9 10" key="1">
    <citation type="submission" date="2014-11" db="EMBL/GenBank/DDBJ databases">
        <authorList>
            <person name="Zhu J."/>
            <person name="Qi W."/>
            <person name="Song R."/>
        </authorList>
    </citation>
    <scope>NUCLEOTIDE SEQUENCE [LARGE SCALE GENOMIC DNA]</scope>
</reference>
<dbReference type="InParanoid" id="A0A0G4FRI0"/>
<dbReference type="OrthoDB" id="5876363at2759"/>
<feature type="domain" description="PHD-type" evidence="7">
    <location>
        <begin position="166"/>
        <end position="215"/>
    </location>
</feature>
<dbReference type="FunCoup" id="A0A0G4FRI0">
    <property type="interactions" value="7"/>
</dbReference>
<dbReference type="GO" id="GO:0000981">
    <property type="term" value="F:DNA-binding transcription factor activity, RNA polymerase II-specific"/>
    <property type="evidence" value="ECO:0007669"/>
    <property type="project" value="TreeGrafter"/>
</dbReference>
<keyword evidence="1" id="KW-0479">Metal-binding</keyword>
<dbReference type="PROSITE" id="PS51156">
    <property type="entry name" value="ELM2"/>
    <property type="match status" value="1"/>
</dbReference>
<feature type="compositionally biased region" description="Low complexity" evidence="6">
    <location>
        <begin position="72"/>
        <end position="82"/>
    </location>
</feature>